<organism evidence="2 3">
    <name type="scientific">Rhizophagus irregularis</name>
    <dbReference type="NCBI Taxonomy" id="588596"/>
    <lineage>
        <taxon>Eukaryota</taxon>
        <taxon>Fungi</taxon>
        <taxon>Fungi incertae sedis</taxon>
        <taxon>Mucoromycota</taxon>
        <taxon>Glomeromycotina</taxon>
        <taxon>Glomeromycetes</taxon>
        <taxon>Glomerales</taxon>
        <taxon>Glomeraceae</taxon>
        <taxon>Rhizophagus</taxon>
    </lineage>
</organism>
<dbReference type="AlphaFoldDB" id="A0A2N1LBU1"/>
<gene>
    <name evidence="2" type="ORF">RhiirC2_803740</name>
</gene>
<feature type="non-terminal residue" evidence="2">
    <location>
        <position position="125"/>
    </location>
</feature>
<dbReference type="VEuPathDB" id="FungiDB:RhiirFUN_016777"/>
<proteinExistence type="predicted"/>
<reference evidence="2 3" key="1">
    <citation type="submission" date="2016-04" db="EMBL/GenBank/DDBJ databases">
        <title>Genome analyses suggest a sexual origin of heterokaryosis in a supposedly ancient asexual fungus.</title>
        <authorList>
            <person name="Ropars J."/>
            <person name="Sedzielewska K."/>
            <person name="Noel J."/>
            <person name="Charron P."/>
            <person name="Farinelli L."/>
            <person name="Marton T."/>
            <person name="Kruger M."/>
            <person name="Pelin A."/>
            <person name="Brachmann A."/>
            <person name="Corradi N."/>
        </authorList>
    </citation>
    <scope>NUCLEOTIDE SEQUENCE [LARGE SCALE GENOMIC DNA]</scope>
    <source>
        <strain evidence="2 3">C2</strain>
    </source>
</reference>
<sequence length="125" mass="14668">MAEEQEQEDNYNSIPYESFIEDQIFIDYEDEKYEKRDSEITTKMAERGTEITETETETSSYFSANNSTTTLEHHLKAKHFDVYKDLSQVESNAKPWTVDIQQEKHNFLLIGLSQTSNHLPLLKIK</sequence>
<comment type="caution">
    <text evidence="2">The sequence shown here is derived from an EMBL/GenBank/DDBJ whole genome shotgun (WGS) entry which is preliminary data.</text>
</comment>
<dbReference type="VEuPathDB" id="FungiDB:FUN_012120"/>
<dbReference type="Proteomes" id="UP000233469">
    <property type="component" value="Unassembled WGS sequence"/>
</dbReference>
<evidence type="ECO:0000313" key="3">
    <source>
        <dbReference type="Proteomes" id="UP000233469"/>
    </source>
</evidence>
<evidence type="ECO:0000313" key="2">
    <source>
        <dbReference type="EMBL" id="PKK46861.1"/>
    </source>
</evidence>
<evidence type="ECO:0000256" key="1">
    <source>
        <dbReference type="SAM" id="MobiDB-lite"/>
    </source>
</evidence>
<feature type="region of interest" description="Disordered" evidence="1">
    <location>
        <begin position="43"/>
        <end position="62"/>
    </location>
</feature>
<name>A0A2N1LBU1_9GLOM</name>
<protein>
    <submittedName>
        <fullName evidence="2">Uncharacterized protein</fullName>
    </submittedName>
</protein>
<dbReference type="EMBL" id="LLXL01008827">
    <property type="protein sequence ID" value="PKK46861.1"/>
    <property type="molecule type" value="Genomic_DNA"/>
</dbReference>
<reference evidence="2 3" key="2">
    <citation type="submission" date="2017-10" db="EMBL/GenBank/DDBJ databases">
        <title>Extensive intraspecific genome diversity in a model arbuscular mycorrhizal fungus.</title>
        <authorList>
            <person name="Chen E.C.H."/>
            <person name="Morin E."/>
            <person name="Baudet D."/>
            <person name="Noel J."/>
            <person name="Ndikumana S."/>
            <person name="Charron P."/>
            <person name="St-Onge C."/>
            <person name="Giorgi J."/>
            <person name="Grigoriev I.V."/>
            <person name="Roux C."/>
            <person name="Martin F.M."/>
            <person name="Corradi N."/>
        </authorList>
    </citation>
    <scope>NUCLEOTIDE SEQUENCE [LARGE SCALE GENOMIC DNA]</scope>
    <source>
        <strain evidence="2 3">C2</strain>
    </source>
</reference>
<accession>A0A2N1LBU1</accession>